<evidence type="ECO:0000313" key="1">
    <source>
        <dbReference type="EMBL" id="MBB3731806.1"/>
    </source>
</evidence>
<evidence type="ECO:0000313" key="2">
    <source>
        <dbReference type="Proteomes" id="UP000579945"/>
    </source>
</evidence>
<dbReference type="Proteomes" id="UP000579945">
    <property type="component" value="Unassembled WGS sequence"/>
</dbReference>
<keyword evidence="2" id="KW-1185">Reference proteome</keyword>
<protein>
    <submittedName>
        <fullName evidence="1">Uncharacterized protein</fullName>
    </submittedName>
</protein>
<reference evidence="1 2" key="1">
    <citation type="submission" date="2020-08" db="EMBL/GenBank/DDBJ databases">
        <title>Sequencing the genomes of 1000 actinobacteria strains.</title>
        <authorList>
            <person name="Klenk H.-P."/>
        </authorList>
    </citation>
    <scope>NUCLEOTIDE SEQUENCE [LARGE SCALE GENOMIC DNA]</scope>
    <source>
        <strain evidence="1 2">DSM 44320</strain>
    </source>
</reference>
<name>A0A7W5V766_9ACTN</name>
<accession>A0A7W5V766</accession>
<comment type="caution">
    <text evidence="1">The sequence shown here is derived from an EMBL/GenBank/DDBJ whole genome shotgun (WGS) entry which is preliminary data.</text>
</comment>
<dbReference type="AlphaFoldDB" id="A0A7W5V766"/>
<proteinExistence type="predicted"/>
<dbReference type="EMBL" id="JACIBV010000001">
    <property type="protein sequence ID" value="MBB3731806.1"/>
    <property type="molecule type" value="Genomic_DNA"/>
</dbReference>
<organism evidence="1 2">
    <name type="scientific">Nonomuraea dietziae</name>
    <dbReference type="NCBI Taxonomy" id="65515"/>
    <lineage>
        <taxon>Bacteria</taxon>
        <taxon>Bacillati</taxon>
        <taxon>Actinomycetota</taxon>
        <taxon>Actinomycetes</taxon>
        <taxon>Streptosporangiales</taxon>
        <taxon>Streptosporangiaceae</taxon>
        <taxon>Nonomuraea</taxon>
    </lineage>
</organism>
<gene>
    <name evidence="1" type="ORF">FHR33_007666</name>
</gene>
<sequence>MGVRSACAATISCSDAASYGRAVSFHRSIEAASRSR</sequence>